<evidence type="ECO:0000256" key="1">
    <source>
        <dbReference type="SAM" id="Coils"/>
    </source>
</evidence>
<evidence type="ECO:0000313" key="3">
    <source>
        <dbReference type="Proteomes" id="UP001178507"/>
    </source>
</evidence>
<dbReference type="Proteomes" id="UP001178507">
    <property type="component" value="Unassembled WGS sequence"/>
</dbReference>
<feature type="coiled-coil region" evidence="1">
    <location>
        <begin position="252"/>
        <end position="286"/>
    </location>
</feature>
<comment type="caution">
    <text evidence="2">The sequence shown here is derived from an EMBL/GenBank/DDBJ whole genome shotgun (WGS) entry which is preliminary data.</text>
</comment>
<protein>
    <submittedName>
        <fullName evidence="2">Uncharacterized protein</fullName>
    </submittedName>
</protein>
<name>A0AA36IIM7_9DINO</name>
<gene>
    <name evidence="2" type="ORF">EVOR1521_LOCUS13188</name>
</gene>
<dbReference type="EMBL" id="CAUJNA010001447">
    <property type="protein sequence ID" value="CAJ1387035.1"/>
    <property type="molecule type" value="Genomic_DNA"/>
</dbReference>
<reference evidence="2" key="1">
    <citation type="submission" date="2023-08" db="EMBL/GenBank/DDBJ databases">
        <authorList>
            <person name="Chen Y."/>
            <person name="Shah S."/>
            <person name="Dougan E. K."/>
            <person name="Thang M."/>
            <person name="Chan C."/>
        </authorList>
    </citation>
    <scope>NUCLEOTIDE SEQUENCE</scope>
</reference>
<dbReference type="AlphaFoldDB" id="A0AA36IIM7"/>
<proteinExistence type="predicted"/>
<keyword evidence="1" id="KW-0175">Coiled coil</keyword>
<accession>A0AA36IIM7</accession>
<evidence type="ECO:0000313" key="2">
    <source>
        <dbReference type="EMBL" id="CAJ1387035.1"/>
    </source>
</evidence>
<organism evidence="2 3">
    <name type="scientific">Effrenium voratum</name>
    <dbReference type="NCBI Taxonomy" id="2562239"/>
    <lineage>
        <taxon>Eukaryota</taxon>
        <taxon>Sar</taxon>
        <taxon>Alveolata</taxon>
        <taxon>Dinophyceae</taxon>
        <taxon>Suessiales</taxon>
        <taxon>Symbiodiniaceae</taxon>
        <taxon>Effrenium</taxon>
    </lineage>
</organism>
<keyword evidence="3" id="KW-1185">Reference proteome</keyword>
<sequence>MVSFAKGTSLAQVHSRRHVEVFRRAASLLKRRADEIGSKELVLLADRALQGPSDPLHYLIRMIEELLPKLQSELGSLVQKKAMCDKELSVNNYTRHTKSTLIQELHSTVEQNHAELHSIFYQLKALDESLDKGRKELVEASKMREEEKVRNAGAIKEAHSAQLAVEQAKEVLEAVYARAALLQTDVSALDDVQGSYDGHGARGGVLAMLEVLITDFTKLEADTNDAEAAALQKYQDFKTECLKDVKVKEIEKAHKEGRREKLNAEILTAEKDLKLTEKELQAAQDYFAELKPICINGEPSYEERQAKRDKEIGALREALSLLA</sequence>